<comment type="caution">
    <text evidence="1">The sequence shown here is derived from an EMBL/GenBank/DDBJ whole genome shotgun (WGS) entry which is preliminary data.</text>
</comment>
<evidence type="ECO:0000313" key="1">
    <source>
        <dbReference type="EMBL" id="KAK4023582.1"/>
    </source>
</evidence>
<evidence type="ECO:0000313" key="2">
    <source>
        <dbReference type="Proteomes" id="UP001234178"/>
    </source>
</evidence>
<name>A0ABR0AEN5_9CRUS</name>
<proteinExistence type="predicted"/>
<dbReference type="PANTHER" id="PTHR34153">
    <property type="entry name" value="SI:CH211-262H13.3-RELATED-RELATED"/>
    <property type="match status" value="1"/>
</dbReference>
<dbReference type="Proteomes" id="UP001234178">
    <property type="component" value="Unassembled WGS sequence"/>
</dbReference>
<evidence type="ECO:0008006" key="3">
    <source>
        <dbReference type="Google" id="ProtNLM"/>
    </source>
</evidence>
<dbReference type="EMBL" id="JAOYFB010000037">
    <property type="protein sequence ID" value="KAK4023582.1"/>
    <property type="molecule type" value="Genomic_DNA"/>
</dbReference>
<keyword evidence="2" id="KW-1185">Reference proteome</keyword>
<sequence>MVSIETRLGNMNAMRTTNILPEEDGGNLQLALPLTEIESIRAFEERIQSDNNYKQPVGLIRGLGGSCLANAIKRAWLLVFSLQVRSGCNWGGKIRNGVKKLGIAKSPVTRAVFEGIKGVPQFTHIAHFCRLMSEIWPNIR</sequence>
<protein>
    <recommendedName>
        <fullName evidence="3">DUF4806 domain-containing protein</fullName>
    </recommendedName>
</protein>
<accession>A0ABR0AEN5</accession>
<dbReference type="PANTHER" id="PTHR34153:SF2">
    <property type="entry name" value="SI:CH211-262H13.3-RELATED"/>
    <property type="match status" value="1"/>
</dbReference>
<reference evidence="1 2" key="1">
    <citation type="journal article" date="2023" name="Nucleic Acids Res.">
        <title>The hologenome of Daphnia magna reveals possible DNA methylation and microbiome-mediated evolution of the host genome.</title>
        <authorList>
            <person name="Chaturvedi A."/>
            <person name="Li X."/>
            <person name="Dhandapani V."/>
            <person name="Marshall H."/>
            <person name="Kissane S."/>
            <person name="Cuenca-Cambronero M."/>
            <person name="Asole G."/>
            <person name="Calvet F."/>
            <person name="Ruiz-Romero M."/>
            <person name="Marangio P."/>
            <person name="Guigo R."/>
            <person name="Rago D."/>
            <person name="Mirbahai L."/>
            <person name="Eastwood N."/>
            <person name="Colbourne J.K."/>
            <person name="Zhou J."/>
            <person name="Mallon E."/>
            <person name="Orsini L."/>
        </authorList>
    </citation>
    <scope>NUCLEOTIDE SEQUENCE [LARGE SCALE GENOMIC DNA]</scope>
    <source>
        <strain evidence="1">LRV0_1</strain>
    </source>
</reference>
<organism evidence="1 2">
    <name type="scientific">Daphnia magna</name>
    <dbReference type="NCBI Taxonomy" id="35525"/>
    <lineage>
        <taxon>Eukaryota</taxon>
        <taxon>Metazoa</taxon>
        <taxon>Ecdysozoa</taxon>
        <taxon>Arthropoda</taxon>
        <taxon>Crustacea</taxon>
        <taxon>Branchiopoda</taxon>
        <taxon>Diplostraca</taxon>
        <taxon>Cladocera</taxon>
        <taxon>Anomopoda</taxon>
        <taxon>Daphniidae</taxon>
        <taxon>Daphnia</taxon>
    </lineage>
</organism>
<gene>
    <name evidence="1" type="ORF">OUZ56_008983</name>
</gene>